<protein>
    <submittedName>
        <fullName evidence="1">Uncharacterized protein</fullName>
    </submittedName>
</protein>
<comment type="caution">
    <text evidence="1">The sequence shown here is derived from an EMBL/GenBank/DDBJ whole genome shotgun (WGS) entry which is preliminary data.</text>
</comment>
<dbReference type="EMBL" id="QBIY01012693">
    <property type="protein sequence ID" value="RXN18917.1"/>
    <property type="molecule type" value="Genomic_DNA"/>
</dbReference>
<keyword evidence="2" id="KW-1185">Reference proteome</keyword>
<evidence type="ECO:0000313" key="2">
    <source>
        <dbReference type="Proteomes" id="UP000290572"/>
    </source>
</evidence>
<accession>A0A498MPK0</accession>
<dbReference type="AlphaFoldDB" id="A0A498MPK0"/>
<proteinExistence type="predicted"/>
<name>A0A498MPK0_LABRO</name>
<reference evidence="1 2" key="1">
    <citation type="submission" date="2018-03" db="EMBL/GenBank/DDBJ databases">
        <title>Draft genome sequence of Rohu Carp (Labeo rohita).</title>
        <authorList>
            <person name="Das P."/>
            <person name="Kushwaha B."/>
            <person name="Joshi C.G."/>
            <person name="Kumar D."/>
            <person name="Nagpure N.S."/>
            <person name="Sahoo L."/>
            <person name="Das S.P."/>
            <person name="Bit A."/>
            <person name="Patnaik S."/>
            <person name="Meher P.K."/>
            <person name="Jayasankar P."/>
            <person name="Koringa P.G."/>
            <person name="Patel N.V."/>
            <person name="Hinsu A.T."/>
            <person name="Kumar R."/>
            <person name="Pandey M."/>
            <person name="Agarwal S."/>
            <person name="Srivastava S."/>
            <person name="Singh M."/>
            <person name="Iquebal M.A."/>
            <person name="Jaiswal S."/>
            <person name="Angadi U.B."/>
            <person name="Kumar N."/>
            <person name="Raza M."/>
            <person name="Shah T.M."/>
            <person name="Rai A."/>
            <person name="Jena J.K."/>
        </authorList>
    </citation>
    <scope>NUCLEOTIDE SEQUENCE [LARGE SCALE GENOMIC DNA]</scope>
    <source>
        <strain evidence="1">DASCIFA01</strain>
        <tissue evidence="1">Testis</tissue>
    </source>
</reference>
<sequence length="143" mass="15558">MIAGISRIDGFCCDQMVLKRPERQFMTPSVSALGPETTSDTRTDARFVCRHGLIRNPGETKDRRRFAGPSYLPGPSPGLVTPDYVLIAGADVTAKWQGFTAAAIQSLTLKDDEIDRDASVPLTTSADRLLTRMLISALCDSLL</sequence>
<evidence type="ECO:0000313" key="1">
    <source>
        <dbReference type="EMBL" id="RXN18917.1"/>
    </source>
</evidence>
<organism evidence="1 2">
    <name type="scientific">Labeo rohita</name>
    <name type="common">Indian major carp</name>
    <name type="synonym">Cyprinus rohita</name>
    <dbReference type="NCBI Taxonomy" id="84645"/>
    <lineage>
        <taxon>Eukaryota</taxon>
        <taxon>Metazoa</taxon>
        <taxon>Chordata</taxon>
        <taxon>Craniata</taxon>
        <taxon>Vertebrata</taxon>
        <taxon>Euteleostomi</taxon>
        <taxon>Actinopterygii</taxon>
        <taxon>Neopterygii</taxon>
        <taxon>Teleostei</taxon>
        <taxon>Ostariophysi</taxon>
        <taxon>Cypriniformes</taxon>
        <taxon>Cyprinidae</taxon>
        <taxon>Labeoninae</taxon>
        <taxon>Labeonini</taxon>
        <taxon>Labeo</taxon>
    </lineage>
</organism>
<dbReference type="Proteomes" id="UP000290572">
    <property type="component" value="Unassembled WGS sequence"/>
</dbReference>
<gene>
    <name evidence="1" type="ORF">ROHU_007591</name>
</gene>